<feature type="transmembrane region" description="Helical" evidence="2">
    <location>
        <begin position="103"/>
        <end position="122"/>
    </location>
</feature>
<protein>
    <recommendedName>
        <fullName evidence="5">Protein PLANT CADMIUM RESISTANCE 8</fullName>
    </recommendedName>
</protein>
<feature type="region of interest" description="Disordered" evidence="1">
    <location>
        <begin position="1"/>
        <end position="55"/>
    </location>
</feature>
<keyword evidence="2" id="KW-0812">Transmembrane</keyword>
<sequence>MGRPRPEGEEFAGHEHQNASSAKSNHQNPPPAATGKPASFIPASPPPAAAPSPYQATVGKPWTTGLFDCGENQTNAIMTAFFPCVTFGQIAEIVDEGGTSCTLGSFIYVLMVPALLTCWIIGSNYRKKLRNKYNLVEAPSEDWTVHLFCSCCALCQEFRELQHRGIDPSLGWMGYLAQKQYTETQPPVGQFMSK</sequence>
<name>A0A835QCN7_VANPL</name>
<evidence type="ECO:0000256" key="2">
    <source>
        <dbReference type="SAM" id="Phobius"/>
    </source>
</evidence>
<keyword evidence="2" id="KW-0472">Membrane</keyword>
<dbReference type="EMBL" id="JADCNM010000010">
    <property type="protein sequence ID" value="KAG0465387.1"/>
    <property type="molecule type" value="Genomic_DNA"/>
</dbReference>
<feature type="compositionally biased region" description="Basic and acidic residues" evidence="1">
    <location>
        <begin position="1"/>
        <end position="17"/>
    </location>
</feature>
<evidence type="ECO:0008006" key="5">
    <source>
        <dbReference type="Google" id="ProtNLM"/>
    </source>
</evidence>
<evidence type="ECO:0000313" key="4">
    <source>
        <dbReference type="Proteomes" id="UP000639772"/>
    </source>
</evidence>
<gene>
    <name evidence="3" type="ORF">HPP92_019551</name>
</gene>
<dbReference type="OrthoDB" id="1045822at2759"/>
<evidence type="ECO:0000256" key="1">
    <source>
        <dbReference type="SAM" id="MobiDB-lite"/>
    </source>
</evidence>
<evidence type="ECO:0000313" key="3">
    <source>
        <dbReference type="EMBL" id="KAG0465387.1"/>
    </source>
</evidence>
<proteinExistence type="predicted"/>
<dbReference type="Proteomes" id="UP000639772">
    <property type="component" value="Chromosome 10"/>
</dbReference>
<comment type="caution">
    <text evidence="3">The sequence shown here is derived from an EMBL/GenBank/DDBJ whole genome shotgun (WGS) entry which is preliminary data.</text>
</comment>
<accession>A0A835QCN7</accession>
<dbReference type="NCBIfam" id="TIGR01571">
    <property type="entry name" value="A_thal_Cys_rich"/>
    <property type="match status" value="1"/>
</dbReference>
<keyword evidence="2" id="KW-1133">Transmembrane helix</keyword>
<organism evidence="3 4">
    <name type="scientific">Vanilla planifolia</name>
    <name type="common">Vanilla</name>
    <dbReference type="NCBI Taxonomy" id="51239"/>
    <lineage>
        <taxon>Eukaryota</taxon>
        <taxon>Viridiplantae</taxon>
        <taxon>Streptophyta</taxon>
        <taxon>Embryophyta</taxon>
        <taxon>Tracheophyta</taxon>
        <taxon>Spermatophyta</taxon>
        <taxon>Magnoliopsida</taxon>
        <taxon>Liliopsida</taxon>
        <taxon>Asparagales</taxon>
        <taxon>Orchidaceae</taxon>
        <taxon>Vanilloideae</taxon>
        <taxon>Vanilleae</taxon>
        <taxon>Vanilla</taxon>
    </lineage>
</organism>
<dbReference type="AlphaFoldDB" id="A0A835QCN7"/>
<dbReference type="InterPro" id="IPR006461">
    <property type="entry name" value="PLAC_motif_containing"/>
</dbReference>
<reference evidence="3 4" key="1">
    <citation type="journal article" date="2020" name="Nat. Food">
        <title>A phased Vanilla planifolia genome enables genetic improvement of flavour and production.</title>
        <authorList>
            <person name="Hasing T."/>
            <person name="Tang H."/>
            <person name="Brym M."/>
            <person name="Khazi F."/>
            <person name="Huang T."/>
            <person name="Chambers A.H."/>
        </authorList>
    </citation>
    <scope>NUCLEOTIDE SEQUENCE [LARGE SCALE GENOMIC DNA]</scope>
    <source>
        <tissue evidence="3">Leaf</tissue>
    </source>
</reference>
<feature type="compositionally biased region" description="Polar residues" evidence="1">
    <location>
        <begin position="18"/>
        <end position="27"/>
    </location>
</feature>
<dbReference type="PANTHER" id="PTHR15907">
    <property type="entry name" value="DUF614 FAMILY PROTEIN-RELATED"/>
    <property type="match status" value="1"/>
</dbReference>
<dbReference type="Pfam" id="PF04749">
    <property type="entry name" value="PLAC8"/>
    <property type="match status" value="1"/>
</dbReference>